<accession>A0A151IFM1</accession>
<sequence length="111" mass="12590">MSSFELNKRHLRELLARLYPASYVFKSDSPAFEPPVLYVPSHHNTAAMLPIILDFHPDHPTEPNSGGAQTPSILQRDMFRAVESNAVELMCHIAVGSFYQSSWINLIFFDN</sequence>
<evidence type="ECO:0000313" key="1">
    <source>
        <dbReference type="EMBL" id="KYM99941.1"/>
    </source>
</evidence>
<reference evidence="1 2" key="1">
    <citation type="submission" date="2016-03" db="EMBL/GenBank/DDBJ databases">
        <title>Cyphomyrmex costatus WGS genome.</title>
        <authorList>
            <person name="Nygaard S."/>
            <person name="Hu H."/>
            <person name="Boomsma J."/>
            <person name="Zhang G."/>
        </authorList>
    </citation>
    <scope>NUCLEOTIDE SEQUENCE [LARGE SCALE GENOMIC DNA]</scope>
    <source>
        <strain evidence="1">MS0001</strain>
        <tissue evidence="1">Whole body</tissue>
    </source>
</reference>
<proteinExistence type="predicted"/>
<organism evidence="1 2">
    <name type="scientific">Cyphomyrmex costatus</name>
    <dbReference type="NCBI Taxonomy" id="456900"/>
    <lineage>
        <taxon>Eukaryota</taxon>
        <taxon>Metazoa</taxon>
        <taxon>Ecdysozoa</taxon>
        <taxon>Arthropoda</taxon>
        <taxon>Hexapoda</taxon>
        <taxon>Insecta</taxon>
        <taxon>Pterygota</taxon>
        <taxon>Neoptera</taxon>
        <taxon>Endopterygota</taxon>
        <taxon>Hymenoptera</taxon>
        <taxon>Apocrita</taxon>
        <taxon>Aculeata</taxon>
        <taxon>Formicoidea</taxon>
        <taxon>Formicidae</taxon>
        <taxon>Myrmicinae</taxon>
        <taxon>Cyphomyrmex</taxon>
    </lineage>
</organism>
<name>A0A151IFM1_9HYME</name>
<evidence type="ECO:0000313" key="2">
    <source>
        <dbReference type="Proteomes" id="UP000078542"/>
    </source>
</evidence>
<keyword evidence="2" id="KW-1185">Reference proteome</keyword>
<dbReference type="AlphaFoldDB" id="A0A151IFM1"/>
<gene>
    <name evidence="1" type="ORF">ALC62_09293</name>
</gene>
<dbReference type="Proteomes" id="UP000078542">
    <property type="component" value="Unassembled WGS sequence"/>
</dbReference>
<dbReference type="EMBL" id="KQ977780">
    <property type="protein sequence ID" value="KYM99941.1"/>
    <property type="molecule type" value="Genomic_DNA"/>
</dbReference>
<protein>
    <submittedName>
        <fullName evidence="1">Uncharacterized protein</fullName>
    </submittedName>
</protein>